<sequence>MGRSVLVLHAFYKQETTVYCILRKGVLLNLHADLKLVVIRDVKESFDCMLKSLALAAIRICMLYFHIESGCTIRILFRTEIGSPVQRNAFVKNDPLLLLQQEDASFGAFIRHFDLYDQESREVDLVALFGQTLSNIKSLLNKVLVTEPEKVTSRKILGRLEHWSMPEVTAKRATIASPKVRIVQVEIAYNKYPNKPPSKFYSIIPDTLLYFQSTNISIFSIVTTTTCISTMRACQSPHNISDGDFETQPHQHPSNKNLHRWQLLRLHQ</sequence>
<dbReference type="InParanoid" id="A0A1Y2GMH6"/>
<evidence type="ECO:0000313" key="1">
    <source>
        <dbReference type="EMBL" id="ORZ15568.1"/>
    </source>
</evidence>
<dbReference type="RefSeq" id="XP_021881316.1">
    <property type="nucleotide sequence ID" value="XM_022026564.1"/>
</dbReference>
<dbReference type="Proteomes" id="UP000193648">
    <property type="component" value="Unassembled WGS sequence"/>
</dbReference>
<keyword evidence="2" id="KW-1185">Reference proteome</keyword>
<reference evidence="1 2" key="1">
    <citation type="submission" date="2016-07" db="EMBL/GenBank/DDBJ databases">
        <title>Pervasive Adenine N6-methylation of Active Genes in Fungi.</title>
        <authorList>
            <consortium name="DOE Joint Genome Institute"/>
            <person name="Mondo S.J."/>
            <person name="Dannebaum R.O."/>
            <person name="Kuo R.C."/>
            <person name="Labutti K."/>
            <person name="Haridas S."/>
            <person name="Kuo A."/>
            <person name="Salamov A."/>
            <person name="Ahrendt S.R."/>
            <person name="Lipzen A."/>
            <person name="Sullivan W."/>
            <person name="Andreopoulos W.B."/>
            <person name="Clum A."/>
            <person name="Lindquist E."/>
            <person name="Daum C."/>
            <person name="Ramamoorthy G.K."/>
            <person name="Gryganskyi A."/>
            <person name="Culley D."/>
            <person name="Magnuson J.K."/>
            <person name="James T.Y."/>
            <person name="O'Malley M.A."/>
            <person name="Stajich J.E."/>
            <person name="Spatafora J.W."/>
            <person name="Visel A."/>
            <person name="Grigoriev I.V."/>
        </authorList>
    </citation>
    <scope>NUCLEOTIDE SEQUENCE [LARGE SCALE GENOMIC DNA]</scope>
    <source>
        <strain evidence="1 2">NRRL 3116</strain>
    </source>
</reference>
<gene>
    <name evidence="1" type="ORF">BCR41DRAFT_370916</name>
</gene>
<organism evidence="1 2">
    <name type="scientific">Lobosporangium transversale</name>
    <dbReference type="NCBI Taxonomy" id="64571"/>
    <lineage>
        <taxon>Eukaryota</taxon>
        <taxon>Fungi</taxon>
        <taxon>Fungi incertae sedis</taxon>
        <taxon>Mucoromycota</taxon>
        <taxon>Mortierellomycotina</taxon>
        <taxon>Mortierellomycetes</taxon>
        <taxon>Mortierellales</taxon>
        <taxon>Mortierellaceae</taxon>
        <taxon>Lobosporangium</taxon>
    </lineage>
</organism>
<dbReference type="AlphaFoldDB" id="A0A1Y2GMH6"/>
<comment type="caution">
    <text evidence="1">The sequence shown here is derived from an EMBL/GenBank/DDBJ whole genome shotgun (WGS) entry which is preliminary data.</text>
</comment>
<protein>
    <submittedName>
        <fullName evidence="1">Uncharacterized protein</fullName>
    </submittedName>
</protein>
<dbReference type="EMBL" id="MCFF01000019">
    <property type="protein sequence ID" value="ORZ15568.1"/>
    <property type="molecule type" value="Genomic_DNA"/>
</dbReference>
<proteinExistence type="predicted"/>
<dbReference type="GeneID" id="33568407"/>
<evidence type="ECO:0000313" key="2">
    <source>
        <dbReference type="Proteomes" id="UP000193648"/>
    </source>
</evidence>
<name>A0A1Y2GMH6_9FUNG</name>
<accession>A0A1Y2GMH6</accession>